<dbReference type="Proteomes" id="UP000295479">
    <property type="component" value="Unassembled WGS sequence"/>
</dbReference>
<dbReference type="RefSeq" id="WP_132004614.1">
    <property type="nucleotide sequence ID" value="NZ_SMFK01000004.1"/>
</dbReference>
<keyword evidence="5" id="KW-1185">Reference proteome</keyword>
<dbReference type="PANTHER" id="PTHR43877">
    <property type="entry name" value="AMINOALKYLPHOSPHONATE N-ACETYLTRANSFERASE-RELATED-RELATED"/>
    <property type="match status" value="1"/>
</dbReference>
<proteinExistence type="predicted"/>
<dbReference type="AlphaFoldDB" id="A0A4R5CGA6"/>
<dbReference type="PIRSF" id="PIRSF037663">
    <property type="entry name" value="Acetyltransf_GNAT_prd"/>
    <property type="match status" value="1"/>
</dbReference>
<comment type="caution">
    <text evidence="4">The sequence shown here is derived from an EMBL/GenBank/DDBJ whole genome shotgun (WGS) entry which is preliminary data.</text>
</comment>
<dbReference type="SUPFAM" id="SSF55729">
    <property type="entry name" value="Acyl-CoA N-acyltransferases (Nat)"/>
    <property type="match status" value="1"/>
</dbReference>
<dbReference type="OrthoDB" id="9800604at2"/>
<dbReference type="PROSITE" id="PS51186">
    <property type="entry name" value="GNAT"/>
    <property type="match status" value="1"/>
</dbReference>
<dbReference type="InterPro" id="IPR016181">
    <property type="entry name" value="Acyl_CoA_acyltransferase"/>
</dbReference>
<dbReference type="InterPro" id="IPR050832">
    <property type="entry name" value="Bact_Acetyltransf"/>
</dbReference>
<dbReference type="InterPro" id="IPR000182">
    <property type="entry name" value="GNAT_dom"/>
</dbReference>
<organism evidence="4 5">
    <name type="scientific">Flavobacterium cellulosilyticum</name>
    <dbReference type="NCBI Taxonomy" id="2541731"/>
    <lineage>
        <taxon>Bacteria</taxon>
        <taxon>Pseudomonadati</taxon>
        <taxon>Bacteroidota</taxon>
        <taxon>Flavobacteriia</taxon>
        <taxon>Flavobacteriales</taxon>
        <taxon>Flavobacteriaceae</taxon>
        <taxon>Flavobacterium</taxon>
    </lineage>
</organism>
<evidence type="ECO:0000256" key="2">
    <source>
        <dbReference type="ARBA" id="ARBA00023315"/>
    </source>
</evidence>
<gene>
    <name evidence="4" type="ORF">E0F76_09240</name>
</gene>
<feature type="domain" description="N-acetyltransferase" evidence="3">
    <location>
        <begin position="2"/>
        <end position="165"/>
    </location>
</feature>
<evidence type="ECO:0000259" key="3">
    <source>
        <dbReference type="PROSITE" id="PS51186"/>
    </source>
</evidence>
<accession>A0A4R5CGA6</accession>
<keyword evidence="1 4" id="KW-0808">Transferase</keyword>
<dbReference type="CDD" id="cd04301">
    <property type="entry name" value="NAT_SF"/>
    <property type="match status" value="1"/>
</dbReference>
<keyword evidence="2" id="KW-0012">Acyltransferase</keyword>
<evidence type="ECO:0000256" key="1">
    <source>
        <dbReference type="ARBA" id="ARBA00022679"/>
    </source>
</evidence>
<evidence type="ECO:0000313" key="4">
    <source>
        <dbReference type="EMBL" id="TDD97480.1"/>
    </source>
</evidence>
<sequence>MIVIYKATVVDIETIQAIAKETWPVAYRDILSKTQLDYMLNQMYSDSVLKESIINKEHHFILAKENDICLGFASFEHHYLNKETTRIHKLYILPSIQGRGVGKLLVDAVVNFAQEKKSTSLSLNVNRYNKAVIFYKKNGFEIIAEEDIEIGNGFLMEDYKMEKKI</sequence>
<dbReference type="GO" id="GO:0016747">
    <property type="term" value="F:acyltransferase activity, transferring groups other than amino-acyl groups"/>
    <property type="evidence" value="ECO:0007669"/>
    <property type="project" value="InterPro"/>
</dbReference>
<dbReference type="InterPro" id="IPR017255">
    <property type="entry name" value="AcTrfase_GNAT_prd"/>
</dbReference>
<name>A0A4R5CGA6_9FLAO</name>
<dbReference type="EMBL" id="SMFK01000004">
    <property type="protein sequence ID" value="TDD97480.1"/>
    <property type="molecule type" value="Genomic_DNA"/>
</dbReference>
<protein>
    <submittedName>
        <fullName evidence="4">GNAT family N-acetyltransferase</fullName>
    </submittedName>
</protein>
<evidence type="ECO:0000313" key="5">
    <source>
        <dbReference type="Proteomes" id="UP000295479"/>
    </source>
</evidence>
<dbReference type="Gene3D" id="3.40.630.30">
    <property type="match status" value="1"/>
</dbReference>
<dbReference type="PANTHER" id="PTHR43877:SF2">
    <property type="entry name" value="AMINOALKYLPHOSPHONATE N-ACETYLTRANSFERASE-RELATED"/>
    <property type="match status" value="1"/>
</dbReference>
<reference evidence="4 5" key="1">
    <citation type="submission" date="2019-03" db="EMBL/GenBank/DDBJ databases">
        <title>Flavobacterium AR-3-4 sp. nov. isolated from arctic soil.</title>
        <authorList>
            <person name="Chaudhary D.K."/>
        </authorList>
    </citation>
    <scope>NUCLEOTIDE SEQUENCE [LARGE SCALE GENOMIC DNA]</scope>
    <source>
        <strain evidence="4 5">AR-3-4</strain>
    </source>
</reference>
<dbReference type="Pfam" id="PF13673">
    <property type="entry name" value="Acetyltransf_10"/>
    <property type="match status" value="1"/>
</dbReference>